<dbReference type="Proteomes" id="UP000252015">
    <property type="component" value="Unassembled WGS sequence"/>
</dbReference>
<dbReference type="EMBL" id="UEGW01000001">
    <property type="protein sequence ID" value="SRX93048.1"/>
    <property type="molecule type" value="Genomic_DNA"/>
</dbReference>
<reference evidence="1 2" key="1">
    <citation type="submission" date="2018-05" db="EMBL/GenBank/DDBJ databases">
        <authorList>
            <consortium name="IHU Genomes"/>
        </authorList>
    </citation>
    <scope>NUCLEOTIDE SEQUENCE [LARGE SCALE GENOMIC DNA]</scope>
    <source>
        <strain evidence="1 2">P7336</strain>
    </source>
</reference>
<organism evidence="1 2">
    <name type="scientific">Mycobacterium shimoidei</name>
    <dbReference type="NCBI Taxonomy" id="29313"/>
    <lineage>
        <taxon>Bacteria</taxon>
        <taxon>Bacillati</taxon>
        <taxon>Actinomycetota</taxon>
        <taxon>Actinomycetes</taxon>
        <taxon>Mycobacteriales</taxon>
        <taxon>Mycobacteriaceae</taxon>
        <taxon>Mycobacterium</taxon>
    </lineage>
</organism>
<proteinExistence type="predicted"/>
<protein>
    <submittedName>
        <fullName evidence="1">Uncharacterized protein</fullName>
    </submittedName>
</protein>
<evidence type="ECO:0000313" key="1">
    <source>
        <dbReference type="EMBL" id="SRX93048.1"/>
    </source>
</evidence>
<keyword evidence="2" id="KW-1185">Reference proteome</keyword>
<name>A0A375YVZ9_MYCSH</name>
<accession>A0A375YVZ9</accession>
<sequence length="42" mass="4761">MRHHPPPRSLGKIILMFWTAGVLDNYLGVDVFGMHNLADALR</sequence>
<dbReference type="AlphaFoldDB" id="A0A375YVZ9"/>
<gene>
    <name evidence="1" type="ORF">MSP7336_01280</name>
</gene>
<evidence type="ECO:0000313" key="2">
    <source>
        <dbReference type="Proteomes" id="UP000252015"/>
    </source>
</evidence>